<dbReference type="RefSeq" id="WP_075727544.1">
    <property type="nucleotide sequence ID" value="NZ_CP009245.1"/>
</dbReference>
<evidence type="ECO:0000256" key="1">
    <source>
        <dbReference type="ARBA" id="ARBA00004141"/>
    </source>
</evidence>
<keyword evidence="3 5" id="KW-1133">Transmembrane helix</keyword>
<dbReference type="Pfam" id="PF12698">
    <property type="entry name" value="ABC2_membrane_3"/>
    <property type="match status" value="1"/>
</dbReference>
<evidence type="ECO:0000256" key="5">
    <source>
        <dbReference type="SAM" id="Phobius"/>
    </source>
</evidence>
<dbReference type="GO" id="GO:0140359">
    <property type="term" value="F:ABC-type transporter activity"/>
    <property type="evidence" value="ECO:0007669"/>
    <property type="project" value="InterPro"/>
</dbReference>
<feature type="transmembrane region" description="Helical" evidence="5">
    <location>
        <begin position="89"/>
        <end position="115"/>
    </location>
</feature>
<evidence type="ECO:0000313" key="7">
    <source>
        <dbReference type="EMBL" id="APT85463.1"/>
    </source>
</evidence>
<evidence type="ECO:0000313" key="8">
    <source>
        <dbReference type="Proteomes" id="UP000185478"/>
    </source>
</evidence>
<accession>A0A1L7CI71</accession>
<feature type="transmembrane region" description="Helical" evidence="5">
    <location>
        <begin position="207"/>
        <end position="225"/>
    </location>
</feature>
<dbReference type="GO" id="GO:0016020">
    <property type="term" value="C:membrane"/>
    <property type="evidence" value="ECO:0007669"/>
    <property type="project" value="UniProtKB-SubCell"/>
</dbReference>
<comment type="subcellular location">
    <subcellularLocation>
        <location evidence="1">Membrane</location>
        <topology evidence="1">Multi-pass membrane protein</topology>
    </subcellularLocation>
</comment>
<evidence type="ECO:0000256" key="3">
    <source>
        <dbReference type="ARBA" id="ARBA00022989"/>
    </source>
</evidence>
<keyword evidence="2 5" id="KW-0812">Transmembrane</keyword>
<dbReference type="InterPro" id="IPR013525">
    <property type="entry name" value="ABC2_TM"/>
</dbReference>
<evidence type="ECO:0000256" key="2">
    <source>
        <dbReference type="ARBA" id="ARBA00022692"/>
    </source>
</evidence>
<proteinExistence type="predicted"/>
<dbReference type="EMBL" id="CP009245">
    <property type="protein sequence ID" value="APT85463.1"/>
    <property type="molecule type" value="Genomic_DNA"/>
</dbReference>
<keyword evidence="4 5" id="KW-0472">Membrane</keyword>
<dbReference type="AlphaFoldDB" id="A0A1L7CI71"/>
<dbReference type="KEGG" id="caqu:CAQU_10830"/>
<keyword evidence="8" id="KW-1185">Reference proteome</keyword>
<feature type="transmembrane region" description="Helical" evidence="5">
    <location>
        <begin position="155"/>
        <end position="173"/>
    </location>
</feature>
<dbReference type="OrthoDB" id="3399482at2"/>
<dbReference type="Proteomes" id="UP000185478">
    <property type="component" value="Chromosome"/>
</dbReference>
<sequence length="235" mass="25098">MITIARNEFIMLFRNRLVAVSAVVVPVVFAVLLVWKRDNFGGAGAAATLQIITMSALGVYITATTTLAARRQNNFLKKLRTTTASPWDILGGILLPLAVLNVVQLAVIVGVLAAIDQPPANAALVVLGVVGVEALFIAFALATSCYTNSPEHAQVTTMPLFFVAFGVAFWIVLTGTGEHEMIKRILPGGGTAELILAGWNGADTIEAIRMIGATVMWICVAAIYARKGFRWESRA</sequence>
<feature type="transmembrane region" description="Helical" evidence="5">
    <location>
        <begin position="121"/>
        <end position="143"/>
    </location>
</feature>
<feature type="domain" description="ABC-2 type transporter transmembrane" evidence="6">
    <location>
        <begin position="51"/>
        <end position="173"/>
    </location>
</feature>
<feature type="transmembrane region" description="Helical" evidence="5">
    <location>
        <begin position="47"/>
        <end position="69"/>
    </location>
</feature>
<protein>
    <submittedName>
        <fullName evidence="7">ABC transporter permease</fullName>
    </submittedName>
</protein>
<feature type="transmembrane region" description="Helical" evidence="5">
    <location>
        <begin position="12"/>
        <end position="35"/>
    </location>
</feature>
<evidence type="ECO:0000256" key="4">
    <source>
        <dbReference type="ARBA" id="ARBA00023136"/>
    </source>
</evidence>
<dbReference type="STRING" id="1431546.CAQU_10830"/>
<evidence type="ECO:0000259" key="6">
    <source>
        <dbReference type="Pfam" id="PF12698"/>
    </source>
</evidence>
<gene>
    <name evidence="7" type="ORF">CAQU_10830</name>
</gene>
<name>A0A1L7CI71_9CORY</name>
<reference evidence="7 8" key="1">
    <citation type="submission" date="2014-08" db="EMBL/GenBank/DDBJ databases">
        <title>Complete genome sequence of Corynebacterium aquilae S-613T(T) (=DSM 44791(T)), isolated from the choana of a healthy golden eagle.</title>
        <authorList>
            <person name="Ruckert C."/>
            <person name="Albersmeier A."/>
            <person name="Winkler A."/>
            <person name="Kalinowski J."/>
        </authorList>
    </citation>
    <scope>NUCLEOTIDE SEQUENCE [LARGE SCALE GENOMIC DNA]</scope>
    <source>
        <strain evidence="7 8">S-613</strain>
    </source>
</reference>
<organism evidence="7 8">
    <name type="scientific">Corynebacterium aquilae DSM 44791</name>
    <dbReference type="NCBI Taxonomy" id="1431546"/>
    <lineage>
        <taxon>Bacteria</taxon>
        <taxon>Bacillati</taxon>
        <taxon>Actinomycetota</taxon>
        <taxon>Actinomycetes</taxon>
        <taxon>Mycobacteriales</taxon>
        <taxon>Corynebacteriaceae</taxon>
        <taxon>Corynebacterium</taxon>
    </lineage>
</organism>